<sequence>MKHSLARNVIERAFGILKGCWAILRGKSYYPLQSHLVVKGLLNKLFPYYNELAYAFGHDRAMGRFVETFTNVGSIEPVGYEGFDMPYGMRSFHQCTVRGLTSPGECTRTLTFSPV</sequence>
<evidence type="ECO:0000313" key="1">
    <source>
        <dbReference type="EMBL" id="KAA0041229.1"/>
    </source>
</evidence>
<comment type="caution">
    <text evidence="1">The sequence shown here is derived from an EMBL/GenBank/DDBJ whole genome shotgun (WGS) entry which is preliminary data.</text>
</comment>
<dbReference type="OrthoDB" id="1699974at2759"/>
<reference evidence="3 4" key="1">
    <citation type="submission" date="2019-08" db="EMBL/GenBank/DDBJ databases">
        <title>Draft genome sequences of two oriental melons (Cucumis melo L. var makuwa).</title>
        <authorList>
            <person name="Kwon S.-Y."/>
        </authorList>
    </citation>
    <scope>NUCLEOTIDE SEQUENCE [LARGE SCALE GENOMIC DNA]</scope>
    <source>
        <strain evidence="4">cv. Chang Bougi</strain>
        <strain evidence="3">cv. SW 3</strain>
        <tissue evidence="1">Leaf</tissue>
    </source>
</reference>
<gene>
    <name evidence="2" type="ORF">E5676_scaffold32G00320</name>
    <name evidence="1" type="ORF">E6C27_scaffold128G001950</name>
</gene>
<dbReference type="EMBL" id="SSTD01008349">
    <property type="protein sequence ID" value="TYK16032.1"/>
    <property type="molecule type" value="Genomic_DNA"/>
</dbReference>
<proteinExistence type="predicted"/>
<evidence type="ECO:0000313" key="4">
    <source>
        <dbReference type="Proteomes" id="UP000321947"/>
    </source>
</evidence>
<evidence type="ECO:0000313" key="3">
    <source>
        <dbReference type="Proteomes" id="UP000321393"/>
    </source>
</evidence>
<dbReference type="EMBL" id="SSTE01016683">
    <property type="protein sequence ID" value="KAA0041229.1"/>
    <property type="molecule type" value="Genomic_DNA"/>
</dbReference>
<accession>A0A5A7TIR0</accession>
<dbReference type="Proteomes" id="UP000321947">
    <property type="component" value="Unassembled WGS sequence"/>
</dbReference>
<protein>
    <submittedName>
        <fullName evidence="1">Glycine-rich cell wall structural protein 1-like</fullName>
    </submittedName>
</protein>
<name>A0A5A7TIR0_CUCMM</name>
<organism evidence="1 3">
    <name type="scientific">Cucumis melo var. makuwa</name>
    <name type="common">Oriental melon</name>
    <dbReference type="NCBI Taxonomy" id="1194695"/>
    <lineage>
        <taxon>Eukaryota</taxon>
        <taxon>Viridiplantae</taxon>
        <taxon>Streptophyta</taxon>
        <taxon>Embryophyta</taxon>
        <taxon>Tracheophyta</taxon>
        <taxon>Spermatophyta</taxon>
        <taxon>Magnoliopsida</taxon>
        <taxon>eudicotyledons</taxon>
        <taxon>Gunneridae</taxon>
        <taxon>Pentapetalae</taxon>
        <taxon>rosids</taxon>
        <taxon>fabids</taxon>
        <taxon>Cucurbitales</taxon>
        <taxon>Cucurbitaceae</taxon>
        <taxon>Benincaseae</taxon>
        <taxon>Cucumis</taxon>
    </lineage>
</organism>
<dbReference type="Proteomes" id="UP000321393">
    <property type="component" value="Unassembled WGS sequence"/>
</dbReference>
<dbReference type="AlphaFoldDB" id="A0A5A7TIR0"/>
<evidence type="ECO:0000313" key="2">
    <source>
        <dbReference type="EMBL" id="TYK16032.1"/>
    </source>
</evidence>